<proteinExistence type="predicted"/>
<dbReference type="InterPro" id="IPR019080">
    <property type="entry name" value="YqaJ_viral_recombinase"/>
</dbReference>
<evidence type="ECO:0000259" key="1">
    <source>
        <dbReference type="Pfam" id="PF09588"/>
    </source>
</evidence>
<dbReference type="CDD" id="cd22343">
    <property type="entry name" value="PDDEXK_lambda_exonuclease-like"/>
    <property type="match status" value="1"/>
</dbReference>
<dbReference type="InterPro" id="IPR011604">
    <property type="entry name" value="PDDEXK-like_dom_sf"/>
</dbReference>
<dbReference type="Pfam" id="PF09588">
    <property type="entry name" value="YqaJ"/>
    <property type="match status" value="1"/>
</dbReference>
<dbReference type="Gene3D" id="3.90.320.10">
    <property type="match status" value="2"/>
</dbReference>
<keyword evidence="3" id="KW-1185">Reference proteome</keyword>
<dbReference type="Proteomes" id="UP001217089">
    <property type="component" value="Unassembled WGS sequence"/>
</dbReference>
<organism evidence="2 3">
    <name type="scientific">Tegillarca granosa</name>
    <name type="common">Malaysian cockle</name>
    <name type="synonym">Anadara granosa</name>
    <dbReference type="NCBI Taxonomy" id="220873"/>
    <lineage>
        <taxon>Eukaryota</taxon>
        <taxon>Metazoa</taxon>
        <taxon>Spiralia</taxon>
        <taxon>Lophotrochozoa</taxon>
        <taxon>Mollusca</taxon>
        <taxon>Bivalvia</taxon>
        <taxon>Autobranchia</taxon>
        <taxon>Pteriomorphia</taxon>
        <taxon>Arcoida</taxon>
        <taxon>Arcoidea</taxon>
        <taxon>Arcidae</taxon>
        <taxon>Tegillarca</taxon>
    </lineage>
</organism>
<name>A0ABQ9EHG5_TEGGR</name>
<protein>
    <recommendedName>
        <fullName evidence="1">YqaJ viral recombinase domain-containing protein</fullName>
    </recommendedName>
</protein>
<evidence type="ECO:0000313" key="2">
    <source>
        <dbReference type="EMBL" id="KAJ8304703.1"/>
    </source>
</evidence>
<feature type="domain" description="YqaJ viral recombinase" evidence="1">
    <location>
        <begin position="28"/>
        <end position="116"/>
    </location>
</feature>
<dbReference type="PANTHER" id="PTHR46609">
    <property type="entry name" value="EXONUCLEASE, PHAGE-TYPE/RECB, C-TERMINAL DOMAIN-CONTAINING PROTEIN"/>
    <property type="match status" value="1"/>
</dbReference>
<dbReference type="EMBL" id="JARBDR010000903">
    <property type="protein sequence ID" value="KAJ8304703.1"/>
    <property type="molecule type" value="Genomic_DNA"/>
</dbReference>
<dbReference type="InterPro" id="IPR011335">
    <property type="entry name" value="Restrct_endonuc-II-like"/>
</dbReference>
<evidence type="ECO:0000313" key="3">
    <source>
        <dbReference type="Proteomes" id="UP001217089"/>
    </source>
</evidence>
<gene>
    <name evidence="2" type="ORF">KUTeg_018286</name>
</gene>
<sequence length="170" mass="20051">MEIHIDLSDEKIKAIQSVTKKQSATSVWNEERKMRITTSNFRAIVRRNPKIKVEKLVKRLLYPTFKGNSYTRKGLNAETMTIKEYELRKQEEKDPVGLVIDEDEKYLEASSDGILHLKKSHDYFFQVQGQLNICNMPWVDFVVRTEKPYQLHIERIKKINICGTIKCYQN</sequence>
<comment type="caution">
    <text evidence="2">The sequence shown here is derived from an EMBL/GenBank/DDBJ whole genome shotgun (WGS) entry which is preliminary data.</text>
</comment>
<dbReference type="PANTHER" id="PTHR46609:SF8">
    <property type="entry name" value="YQAJ VIRAL RECOMBINASE DOMAIN-CONTAINING PROTEIN"/>
    <property type="match status" value="1"/>
</dbReference>
<accession>A0ABQ9EHG5</accession>
<reference evidence="2 3" key="1">
    <citation type="submission" date="2022-12" db="EMBL/GenBank/DDBJ databases">
        <title>Chromosome-level genome of Tegillarca granosa.</title>
        <authorList>
            <person name="Kim J."/>
        </authorList>
    </citation>
    <scope>NUCLEOTIDE SEQUENCE [LARGE SCALE GENOMIC DNA]</scope>
    <source>
        <strain evidence="2">Teg-2019</strain>
        <tissue evidence="2">Adductor muscle</tissue>
    </source>
</reference>
<dbReference type="SUPFAM" id="SSF52980">
    <property type="entry name" value="Restriction endonuclease-like"/>
    <property type="match status" value="1"/>
</dbReference>
<dbReference type="InterPro" id="IPR051703">
    <property type="entry name" value="NF-kappa-B_Signaling_Reg"/>
</dbReference>